<accession>A0A4R3Y6Z6</accession>
<proteinExistence type="predicted"/>
<dbReference type="Proteomes" id="UP000294619">
    <property type="component" value="Unassembled WGS sequence"/>
</dbReference>
<sequence length="127" mass="14817">MQTGYLKNTISQAELSNVADYKRYFYSCNNFETGGTSFLSTYFPLWRESRLKHNFGIYFQLDGGKAEPFDHIANVPLNARSSRFEVMYRSYHPIQGYSIDLIAREHSSTYYKNINGTKVPWLECREG</sequence>
<name>A0A4R3Y6Z6_9PAST</name>
<dbReference type="EMBL" id="SMCP01000007">
    <property type="protein sequence ID" value="TCV86003.1"/>
    <property type="molecule type" value="Genomic_DNA"/>
</dbReference>
<evidence type="ECO:0000313" key="1">
    <source>
        <dbReference type="EMBL" id="TCV86003.1"/>
    </source>
</evidence>
<gene>
    <name evidence="1" type="ORF">EDC16_10771</name>
</gene>
<protein>
    <submittedName>
        <fullName evidence="1">Uncharacterized protein</fullName>
    </submittedName>
</protein>
<reference evidence="1 2" key="1">
    <citation type="submission" date="2019-03" db="EMBL/GenBank/DDBJ databases">
        <title>Genomic Encyclopedia of Type Strains, Phase IV (KMG-IV): sequencing the most valuable type-strain genomes for metagenomic binning, comparative biology and taxonomic classification.</title>
        <authorList>
            <person name="Goeker M."/>
        </authorList>
    </citation>
    <scope>NUCLEOTIDE SEQUENCE [LARGE SCALE GENOMIC DNA]</scope>
    <source>
        <strain evidence="1 2">DSM 28140</strain>
    </source>
</reference>
<organism evidence="1 2">
    <name type="scientific">Testudinibacter aquarius</name>
    <dbReference type="NCBI Taxonomy" id="1524974"/>
    <lineage>
        <taxon>Bacteria</taxon>
        <taxon>Pseudomonadati</taxon>
        <taxon>Pseudomonadota</taxon>
        <taxon>Gammaproteobacteria</taxon>
        <taxon>Pasteurellales</taxon>
        <taxon>Pasteurellaceae</taxon>
        <taxon>Testudinibacter</taxon>
    </lineage>
</organism>
<evidence type="ECO:0000313" key="2">
    <source>
        <dbReference type="Proteomes" id="UP000294619"/>
    </source>
</evidence>
<dbReference type="AlphaFoldDB" id="A0A4R3Y6Z6"/>
<comment type="caution">
    <text evidence="1">The sequence shown here is derived from an EMBL/GenBank/DDBJ whole genome shotgun (WGS) entry which is preliminary data.</text>
</comment>